<dbReference type="Pfam" id="PF00172">
    <property type="entry name" value="Zn_clus"/>
    <property type="match status" value="1"/>
</dbReference>
<evidence type="ECO:0000256" key="1">
    <source>
        <dbReference type="ARBA" id="ARBA00004123"/>
    </source>
</evidence>
<dbReference type="PROSITE" id="PS00463">
    <property type="entry name" value="ZN2_CY6_FUNGAL_1"/>
    <property type="match status" value="1"/>
</dbReference>
<dbReference type="GO" id="GO:0005634">
    <property type="term" value="C:nucleus"/>
    <property type="evidence" value="ECO:0007669"/>
    <property type="project" value="UniProtKB-SubCell"/>
</dbReference>
<protein>
    <recommendedName>
        <fullName evidence="4">Zn(2)-C6 fungal-type domain-containing protein</fullName>
    </recommendedName>
</protein>
<proteinExistence type="predicted"/>
<comment type="subcellular location">
    <subcellularLocation>
        <location evidence="1">Nucleus</location>
    </subcellularLocation>
</comment>
<dbReference type="EMBL" id="ML978141">
    <property type="protein sequence ID" value="KAF2092924.1"/>
    <property type="molecule type" value="Genomic_DNA"/>
</dbReference>
<dbReference type="PROSITE" id="PS50048">
    <property type="entry name" value="ZN2_CY6_FUNGAL_2"/>
    <property type="match status" value="1"/>
</dbReference>
<dbReference type="InterPro" id="IPR036864">
    <property type="entry name" value="Zn2-C6_fun-type_DNA-bd_sf"/>
</dbReference>
<keyword evidence="6" id="KW-1185">Reference proteome</keyword>
<evidence type="ECO:0000256" key="2">
    <source>
        <dbReference type="ARBA" id="ARBA00023242"/>
    </source>
</evidence>
<reference evidence="5" key="1">
    <citation type="journal article" date="2020" name="Stud. Mycol.">
        <title>101 Dothideomycetes genomes: a test case for predicting lifestyles and emergence of pathogens.</title>
        <authorList>
            <person name="Haridas S."/>
            <person name="Albert R."/>
            <person name="Binder M."/>
            <person name="Bloem J."/>
            <person name="Labutti K."/>
            <person name="Salamov A."/>
            <person name="Andreopoulos B."/>
            <person name="Baker S."/>
            <person name="Barry K."/>
            <person name="Bills G."/>
            <person name="Bluhm B."/>
            <person name="Cannon C."/>
            <person name="Castanera R."/>
            <person name="Culley D."/>
            <person name="Daum C."/>
            <person name="Ezra D."/>
            <person name="Gonzalez J."/>
            <person name="Henrissat B."/>
            <person name="Kuo A."/>
            <person name="Liang C."/>
            <person name="Lipzen A."/>
            <person name="Lutzoni F."/>
            <person name="Magnuson J."/>
            <person name="Mondo S."/>
            <person name="Nolan M."/>
            <person name="Ohm R."/>
            <person name="Pangilinan J."/>
            <person name="Park H.-J."/>
            <person name="Ramirez L."/>
            <person name="Alfaro M."/>
            <person name="Sun H."/>
            <person name="Tritt A."/>
            <person name="Yoshinaga Y."/>
            <person name="Zwiers L.-H."/>
            <person name="Turgeon B."/>
            <person name="Goodwin S."/>
            <person name="Spatafora J."/>
            <person name="Crous P."/>
            <person name="Grigoriev I."/>
        </authorList>
    </citation>
    <scope>NUCLEOTIDE SEQUENCE</scope>
    <source>
        <strain evidence="5">CBS 133067</strain>
    </source>
</reference>
<feature type="domain" description="Zn(2)-C6 fungal-type" evidence="4">
    <location>
        <begin position="13"/>
        <end position="43"/>
    </location>
</feature>
<dbReference type="InterPro" id="IPR021858">
    <property type="entry name" value="Fun_TF"/>
</dbReference>
<evidence type="ECO:0000313" key="6">
    <source>
        <dbReference type="Proteomes" id="UP000799772"/>
    </source>
</evidence>
<dbReference type="OrthoDB" id="5213892at2759"/>
<organism evidence="5 6">
    <name type="scientific">Rhizodiscina lignyota</name>
    <dbReference type="NCBI Taxonomy" id="1504668"/>
    <lineage>
        <taxon>Eukaryota</taxon>
        <taxon>Fungi</taxon>
        <taxon>Dikarya</taxon>
        <taxon>Ascomycota</taxon>
        <taxon>Pezizomycotina</taxon>
        <taxon>Dothideomycetes</taxon>
        <taxon>Pleosporomycetidae</taxon>
        <taxon>Aulographales</taxon>
        <taxon>Rhizodiscinaceae</taxon>
        <taxon>Rhizodiscina</taxon>
    </lineage>
</organism>
<dbReference type="Proteomes" id="UP000799772">
    <property type="component" value="Unassembled WGS sequence"/>
</dbReference>
<sequence>MGKWSCNPKTSTGCWTCRIRRKGCDNAFPVCRGCEALEIRCYHEKSKPEWMDSGSRQQEMAQKIKAEIKRNARRRQGRQKIQTIVRDIDEATPLSSTHLDFNLPSSANPIASSRQTPSTLGSEIEHDGIPSSATSTMYERSASLDLSDSRPNQQDSDESTIQDAPVPSLSLPNKLELIFVMAYLDYVFPVSFPFYRPTILEGGRGWLLSSILGNKCLHHTVISLTSYFFSVVEVNPQSANLICGSYTWEALQSQTELALKKAQRDLHEISCNGVHQNILGSANLIESIVNLLSVEVILGSNENWQMHLDAASFLFQRLLDSHRKDDPYSAFSHILELVDALSFRRPPDSPLWSPEQAAFRFFSAMLIFNDIVASTSLEQSPKLCECYPHLLGNDPHPEPDPSLQLADFIGCQNWALIAIGEIAALDAWKKSMKQINQLSVPELVQRGAVIDQHLRDGLAVLDKPESQNREKKRVPITQLDTLLSHTPCAPETINAITHIWALAARSYLLTTISGWQVANAELRSNVAQTIGLLTDLATSPTWMRTLAWPLCITGCLADEGEEVLLRQLLTDMGGLQAFGTLRQALSIMEHAWRNRTQIDTENWDLAACLRCLGHRALLV</sequence>
<dbReference type="CDD" id="cd00067">
    <property type="entry name" value="GAL4"/>
    <property type="match status" value="1"/>
</dbReference>
<dbReference type="PANTHER" id="PTHR37534">
    <property type="entry name" value="TRANSCRIPTIONAL ACTIVATOR PROTEIN UGA3"/>
    <property type="match status" value="1"/>
</dbReference>
<accession>A0A9P4I3C8</accession>
<dbReference type="InterPro" id="IPR001138">
    <property type="entry name" value="Zn2Cys6_DnaBD"/>
</dbReference>
<comment type="caution">
    <text evidence="5">The sequence shown here is derived from an EMBL/GenBank/DDBJ whole genome shotgun (WGS) entry which is preliminary data.</text>
</comment>
<dbReference type="SMART" id="SM00066">
    <property type="entry name" value="GAL4"/>
    <property type="match status" value="1"/>
</dbReference>
<gene>
    <name evidence="5" type="ORF">NA57DRAFT_69508</name>
</gene>
<evidence type="ECO:0000259" key="4">
    <source>
        <dbReference type="PROSITE" id="PS50048"/>
    </source>
</evidence>
<dbReference type="PANTHER" id="PTHR37534:SF20">
    <property type="entry name" value="PRO1A C6 ZINK-FINGER PROTEIN"/>
    <property type="match status" value="1"/>
</dbReference>
<dbReference type="GO" id="GO:0000981">
    <property type="term" value="F:DNA-binding transcription factor activity, RNA polymerase II-specific"/>
    <property type="evidence" value="ECO:0007669"/>
    <property type="project" value="InterPro"/>
</dbReference>
<evidence type="ECO:0000256" key="3">
    <source>
        <dbReference type="SAM" id="MobiDB-lite"/>
    </source>
</evidence>
<feature type="compositionally biased region" description="Polar residues" evidence="3">
    <location>
        <begin position="105"/>
        <end position="121"/>
    </location>
</feature>
<feature type="compositionally biased region" description="Polar residues" evidence="3">
    <location>
        <begin position="131"/>
        <end position="154"/>
    </location>
</feature>
<feature type="region of interest" description="Disordered" evidence="3">
    <location>
        <begin position="105"/>
        <end position="165"/>
    </location>
</feature>
<dbReference type="SUPFAM" id="SSF57701">
    <property type="entry name" value="Zn2/Cys6 DNA-binding domain"/>
    <property type="match status" value="1"/>
</dbReference>
<keyword evidence="2" id="KW-0539">Nucleus</keyword>
<dbReference type="GO" id="GO:0008270">
    <property type="term" value="F:zinc ion binding"/>
    <property type="evidence" value="ECO:0007669"/>
    <property type="project" value="InterPro"/>
</dbReference>
<dbReference type="Pfam" id="PF11951">
    <property type="entry name" value="Fungal_trans_2"/>
    <property type="match status" value="1"/>
</dbReference>
<evidence type="ECO:0000313" key="5">
    <source>
        <dbReference type="EMBL" id="KAF2092924.1"/>
    </source>
</evidence>
<name>A0A9P4I3C8_9PEZI</name>
<dbReference type="AlphaFoldDB" id="A0A9P4I3C8"/>